<feature type="region of interest" description="Disordered" evidence="6">
    <location>
        <begin position="1"/>
        <end position="23"/>
    </location>
</feature>
<accession>A0ABR4IEY9</accession>
<keyword evidence="3" id="KW-0479">Metal-binding</keyword>
<comment type="caution">
    <text evidence="7">The sequence shown here is derived from an EMBL/GenBank/DDBJ whole genome shotgun (WGS) entry which is preliminary data.</text>
</comment>
<gene>
    <name evidence="7" type="ORF">BDW59DRAFT_145380</name>
</gene>
<reference evidence="7 8" key="1">
    <citation type="submission" date="2024-07" db="EMBL/GenBank/DDBJ databases">
        <title>Section-level genome sequencing and comparative genomics of Aspergillus sections Usti and Cavernicolus.</title>
        <authorList>
            <consortium name="Lawrence Berkeley National Laboratory"/>
            <person name="Nybo J.L."/>
            <person name="Vesth T.C."/>
            <person name="Theobald S."/>
            <person name="Frisvad J.C."/>
            <person name="Larsen T.O."/>
            <person name="Kjaerboelling I."/>
            <person name="Rothschild-Mancinelli K."/>
            <person name="Lyhne E.K."/>
            <person name="Kogle M.E."/>
            <person name="Barry K."/>
            <person name="Clum A."/>
            <person name="Na H."/>
            <person name="Ledsgaard L."/>
            <person name="Lin J."/>
            <person name="Lipzen A."/>
            <person name="Kuo A."/>
            <person name="Riley R."/>
            <person name="Mondo S."/>
            <person name="LaButti K."/>
            <person name="Haridas S."/>
            <person name="Pangalinan J."/>
            <person name="Salamov A.A."/>
            <person name="Simmons B.A."/>
            <person name="Magnuson J.K."/>
            <person name="Chen J."/>
            <person name="Drula E."/>
            <person name="Henrissat B."/>
            <person name="Wiebenga A."/>
            <person name="Lubbers R.J."/>
            <person name="Gomes A.C."/>
            <person name="Makela M.R."/>
            <person name="Stajich J."/>
            <person name="Grigoriev I.V."/>
            <person name="Mortensen U.H."/>
            <person name="De vries R.P."/>
            <person name="Baker S.E."/>
            <person name="Andersen M.R."/>
        </authorList>
    </citation>
    <scope>NUCLEOTIDE SEQUENCE [LARGE SCALE GENOMIC DNA]</scope>
    <source>
        <strain evidence="7 8">CBS 600.67</strain>
    </source>
</reference>
<evidence type="ECO:0000256" key="4">
    <source>
        <dbReference type="ARBA" id="ARBA00023004"/>
    </source>
</evidence>
<evidence type="ECO:0000256" key="1">
    <source>
        <dbReference type="ARBA" id="ARBA00001970"/>
    </source>
</evidence>
<evidence type="ECO:0000256" key="5">
    <source>
        <dbReference type="ARBA" id="ARBA00023239"/>
    </source>
</evidence>
<dbReference type="EMBL" id="JBFXLS010000031">
    <property type="protein sequence ID" value="KAL2826308.1"/>
    <property type="molecule type" value="Genomic_DNA"/>
</dbReference>
<evidence type="ECO:0000313" key="8">
    <source>
        <dbReference type="Proteomes" id="UP001610335"/>
    </source>
</evidence>
<comment type="cofactor">
    <cofactor evidence="1">
        <name>heme b</name>
        <dbReference type="ChEBI" id="CHEBI:60344"/>
    </cofactor>
</comment>
<dbReference type="InterPro" id="IPR025702">
    <property type="entry name" value="OXD"/>
</dbReference>
<keyword evidence="8" id="KW-1185">Reference proteome</keyword>
<keyword evidence="5" id="KW-0456">Lyase</keyword>
<protein>
    <submittedName>
        <fullName evidence="7">Heme-containing dehydratase protein</fullName>
    </submittedName>
</protein>
<dbReference type="Pfam" id="PF13816">
    <property type="entry name" value="Dehydratase_hem"/>
    <property type="match status" value="1"/>
</dbReference>
<evidence type="ECO:0000313" key="7">
    <source>
        <dbReference type="EMBL" id="KAL2826308.1"/>
    </source>
</evidence>
<sequence>MTSTTKSNRIYPLTKPPNHKPPMERWKLEFPETNPPRIYTTYIGVQRHNSSSTPNTLPLFIKALTSIQTWLDNLPPTHRPVFEKFTLLEGDDAPEARIWVCYWSDSTVYDASIQELNLINIYTNLDKPRNICLWTEHFTSRTSSLETNYSGLDYLPGLARLPGSTPIEHTLTAYWGAARDRIPDSGFDLFPQASENVTKYPLPTPNGLAERIYGENSYDNIVHIRSGQFWGNCDTIESEAYEAMLEPTLNAGLRYLWENRADSGALGLRFLRNDYTTTDPDLDREEEGKPKETCATGFFRNLSDLEKWSKRHPSHLAIFNGAIGHAKRFGEERKFRTWHEVSVLKKGDAKFEYVNCMAKTGVIRFLGLEKEGV</sequence>
<keyword evidence="4" id="KW-0408">Iron</keyword>
<dbReference type="Proteomes" id="UP001610335">
    <property type="component" value="Unassembled WGS sequence"/>
</dbReference>
<evidence type="ECO:0000256" key="6">
    <source>
        <dbReference type="SAM" id="MobiDB-lite"/>
    </source>
</evidence>
<evidence type="ECO:0000256" key="3">
    <source>
        <dbReference type="ARBA" id="ARBA00022723"/>
    </source>
</evidence>
<evidence type="ECO:0000256" key="2">
    <source>
        <dbReference type="ARBA" id="ARBA00022617"/>
    </source>
</evidence>
<keyword evidence="2" id="KW-0349">Heme</keyword>
<proteinExistence type="predicted"/>
<organism evidence="7 8">
    <name type="scientific">Aspergillus cavernicola</name>
    <dbReference type="NCBI Taxonomy" id="176166"/>
    <lineage>
        <taxon>Eukaryota</taxon>
        <taxon>Fungi</taxon>
        <taxon>Dikarya</taxon>
        <taxon>Ascomycota</taxon>
        <taxon>Pezizomycotina</taxon>
        <taxon>Eurotiomycetes</taxon>
        <taxon>Eurotiomycetidae</taxon>
        <taxon>Eurotiales</taxon>
        <taxon>Aspergillaceae</taxon>
        <taxon>Aspergillus</taxon>
        <taxon>Aspergillus subgen. Nidulantes</taxon>
    </lineage>
</organism>
<name>A0ABR4IEY9_9EURO</name>